<dbReference type="OrthoDB" id="8773760at2"/>
<organism evidence="1 2">
    <name type="scientific">Paracidovorax wautersii</name>
    <dbReference type="NCBI Taxonomy" id="1177982"/>
    <lineage>
        <taxon>Bacteria</taxon>
        <taxon>Pseudomonadati</taxon>
        <taxon>Pseudomonadota</taxon>
        <taxon>Betaproteobacteria</taxon>
        <taxon>Burkholderiales</taxon>
        <taxon>Comamonadaceae</taxon>
        <taxon>Paracidovorax</taxon>
    </lineage>
</organism>
<sequence length="187" mass="21181">MPTSIASRRPRAPASADVFYILPSTALAGASIVGAPDWSDIDPDGDDDAHEWTVEEIVYLHWRLLKDVRDLANTRTPLDEKLATLGWIFTDPEKDRLPFSFVNCLRVVGCSPLSPIAYCGRVDSEEIRDHIARNVKGWLMESLARYPRWVAEAFASNPGWIEARLARNPQWINEQIKWLSFQGDLFA</sequence>
<proteinExistence type="predicted"/>
<evidence type="ECO:0000313" key="1">
    <source>
        <dbReference type="EMBL" id="SFE85051.1"/>
    </source>
</evidence>
<name>A0A1I2DXS8_9BURK</name>
<keyword evidence="2" id="KW-1185">Reference proteome</keyword>
<dbReference type="Proteomes" id="UP000199119">
    <property type="component" value="Unassembled WGS sequence"/>
</dbReference>
<dbReference type="AlphaFoldDB" id="A0A1I2DXS8"/>
<evidence type="ECO:0000313" key="2">
    <source>
        <dbReference type="Proteomes" id="UP000199119"/>
    </source>
</evidence>
<protein>
    <submittedName>
        <fullName evidence="1">Uncharacterized protein</fullName>
    </submittedName>
</protein>
<dbReference type="RefSeq" id="WP_059400287.1">
    <property type="nucleotide sequence ID" value="NZ_FONX01000006.1"/>
</dbReference>
<gene>
    <name evidence="1" type="ORF">SAMN04489711_10670</name>
</gene>
<accession>A0A1I2DXS8</accession>
<dbReference type="STRING" id="1177982.SAMN04489711_10670"/>
<reference evidence="2" key="1">
    <citation type="submission" date="2016-10" db="EMBL/GenBank/DDBJ databases">
        <authorList>
            <person name="Varghese N."/>
            <person name="Submissions S."/>
        </authorList>
    </citation>
    <scope>NUCLEOTIDE SEQUENCE [LARGE SCALE GENOMIC DNA]</scope>
    <source>
        <strain evidence="2">DSM 27981</strain>
    </source>
</reference>
<dbReference type="EMBL" id="FONX01000006">
    <property type="protein sequence ID" value="SFE85051.1"/>
    <property type="molecule type" value="Genomic_DNA"/>
</dbReference>